<dbReference type="EMBL" id="NIHS01000007">
    <property type="protein sequence ID" value="PLT73500.1"/>
    <property type="molecule type" value="Genomic_DNA"/>
</dbReference>
<evidence type="ECO:0000256" key="1">
    <source>
        <dbReference type="SAM" id="Phobius"/>
    </source>
</evidence>
<dbReference type="AlphaFoldDB" id="A0A2N5PED4"/>
<name>A0A2N5PED4_MEDGN</name>
<evidence type="ECO:0000313" key="2">
    <source>
        <dbReference type="EMBL" id="PLT73500.1"/>
    </source>
</evidence>
<feature type="transmembrane region" description="Helical" evidence="1">
    <location>
        <begin position="130"/>
        <end position="152"/>
    </location>
</feature>
<feature type="transmembrane region" description="Helical" evidence="1">
    <location>
        <begin position="26"/>
        <end position="46"/>
    </location>
</feature>
<keyword evidence="1" id="KW-0812">Transmembrane</keyword>
<keyword evidence="1" id="KW-1133">Transmembrane helix</keyword>
<feature type="transmembrane region" description="Helical" evidence="1">
    <location>
        <begin position="66"/>
        <end position="88"/>
    </location>
</feature>
<feature type="transmembrane region" description="Helical" evidence="1">
    <location>
        <begin position="100"/>
        <end position="118"/>
    </location>
</feature>
<feature type="transmembrane region" description="Helical" evidence="1">
    <location>
        <begin position="159"/>
        <end position="179"/>
    </location>
</feature>
<evidence type="ECO:0000313" key="3">
    <source>
        <dbReference type="Proteomes" id="UP000234891"/>
    </source>
</evidence>
<sequence length="234" mass="26661">MDNKIKNALDDINMIKEVMNKTQQNLSSFSSFMISVGGIYLFYIVLEQITYYLMNVYGYSSSIYRNMSHILPFTLLFGYIAIWVIFHIKQKNNDTLNNKLVNIWGIILIGSNIFYWFYQIILPIGNNSIINMLVRVAQLILFLPVVVGGIVTAVMLKDIIILIFDIGFAIAYIFLFVGMKEIAYGTIGGIGTRIPLNSICLKIFLSIGFLLIGIYLKKWRKVHGNTVNTRSISD</sequence>
<protein>
    <submittedName>
        <fullName evidence="2">Uncharacterized protein</fullName>
    </submittedName>
</protein>
<dbReference type="RefSeq" id="WP_101870435.1">
    <property type="nucleotide sequence ID" value="NZ_NIHS01000007.1"/>
</dbReference>
<keyword evidence="1" id="KW-0472">Membrane</keyword>
<gene>
    <name evidence="2" type="ORF">CDL26_05995</name>
</gene>
<feature type="transmembrane region" description="Helical" evidence="1">
    <location>
        <begin position="194"/>
        <end position="216"/>
    </location>
</feature>
<accession>A0A2N5PED4</accession>
<proteinExistence type="predicted"/>
<comment type="caution">
    <text evidence="2">The sequence shown here is derived from an EMBL/GenBank/DDBJ whole genome shotgun (WGS) entry which is preliminary data.</text>
</comment>
<organism evidence="2 3">
    <name type="scientific">Mediterraneibacter gnavus</name>
    <name type="common">Ruminococcus gnavus</name>
    <dbReference type="NCBI Taxonomy" id="33038"/>
    <lineage>
        <taxon>Bacteria</taxon>
        <taxon>Bacillati</taxon>
        <taxon>Bacillota</taxon>
        <taxon>Clostridia</taxon>
        <taxon>Lachnospirales</taxon>
        <taxon>Lachnospiraceae</taxon>
        <taxon>Mediterraneibacter</taxon>
    </lineage>
</organism>
<dbReference type="Proteomes" id="UP000234891">
    <property type="component" value="Unassembled WGS sequence"/>
</dbReference>
<reference evidence="2 3" key="1">
    <citation type="journal article" date="2017" name="Genome Med.">
        <title>A novel Ruminococcus gnavus clade enriched in inflammatory bowel disease patients.</title>
        <authorList>
            <person name="Hall A.B."/>
            <person name="Yassour M."/>
            <person name="Sauk J."/>
            <person name="Garner A."/>
            <person name="Jiang X."/>
            <person name="Arthur T."/>
            <person name="Lagoudas G.K."/>
            <person name="Vatanen T."/>
            <person name="Fornelos N."/>
            <person name="Wilson R."/>
            <person name="Bertha M."/>
            <person name="Cohen M."/>
            <person name="Garber J."/>
            <person name="Khalili H."/>
            <person name="Gevers D."/>
            <person name="Ananthakrishnan A.N."/>
            <person name="Kugathasan S."/>
            <person name="Lander E.S."/>
            <person name="Blainey P."/>
            <person name="Vlamakis H."/>
            <person name="Xavier R.J."/>
            <person name="Huttenhower C."/>
        </authorList>
    </citation>
    <scope>NUCLEOTIDE SEQUENCE [LARGE SCALE GENOMIC DNA]</scope>
    <source>
        <strain evidence="2 3">RJX1124</strain>
    </source>
</reference>